<dbReference type="MEROPS" id="S41.004"/>
<dbReference type="KEGG" id="ccb:Clocel_1274"/>
<dbReference type="InterPro" id="IPR036034">
    <property type="entry name" value="PDZ_sf"/>
</dbReference>
<dbReference type="EMBL" id="CP002160">
    <property type="protein sequence ID" value="ADL51029.1"/>
    <property type="molecule type" value="Genomic_DNA"/>
</dbReference>
<feature type="domain" description="PDZ" evidence="7">
    <location>
        <begin position="98"/>
        <end position="181"/>
    </location>
</feature>
<reference evidence="8 9" key="1">
    <citation type="submission" date="2010-08" db="EMBL/GenBank/DDBJ databases">
        <title>Complete sequence of Clostridium cellulovorans 743B.</title>
        <authorList>
            <consortium name="US DOE Joint Genome Institute"/>
            <person name="Lucas S."/>
            <person name="Copeland A."/>
            <person name="Lapidus A."/>
            <person name="Cheng J.-F."/>
            <person name="Bruce D."/>
            <person name="Goodwin L."/>
            <person name="Pitluck S."/>
            <person name="Chertkov O."/>
            <person name="Detter J.C."/>
            <person name="Han C."/>
            <person name="Tapia R."/>
            <person name="Land M."/>
            <person name="Hauser L."/>
            <person name="Chang Y.-J."/>
            <person name="Jeffries C."/>
            <person name="Kyrpides N."/>
            <person name="Ivanova N."/>
            <person name="Mikhailova N."/>
            <person name="Hemme C.L."/>
            <person name="Woyke T."/>
        </authorList>
    </citation>
    <scope>NUCLEOTIDE SEQUENCE [LARGE SCALE GENOMIC DNA]</scope>
    <source>
        <strain evidence="9">ATCC 35296 / DSM 3052 / OCM 3 / 743B</strain>
    </source>
</reference>
<dbReference type="GO" id="GO:0008236">
    <property type="term" value="F:serine-type peptidase activity"/>
    <property type="evidence" value="ECO:0007669"/>
    <property type="project" value="UniProtKB-KW"/>
</dbReference>
<dbReference type="RefSeq" id="WP_010076112.1">
    <property type="nucleotide sequence ID" value="NC_014393.1"/>
</dbReference>
<dbReference type="AlphaFoldDB" id="D9SUX4"/>
<evidence type="ECO:0000256" key="2">
    <source>
        <dbReference type="ARBA" id="ARBA00022670"/>
    </source>
</evidence>
<accession>D9SUX4</accession>
<keyword evidence="4 5" id="KW-0720">Serine protease</keyword>
<dbReference type="Proteomes" id="UP000002730">
    <property type="component" value="Chromosome"/>
</dbReference>
<evidence type="ECO:0000256" key="1">
    <source>
        <dbReference type="ARBA" id="ARBA00009179"/>
    </source>
</evidence>
<dbReference type="CDD" id="cd07560">
    <property type="entry name" value="Peptidase_S41_CPP"/>
    <property type="match status" value="1"/>
</dbReference>
<dbReference type="InterPro" id="IPR029045">
    <property type="entry name" value="ClpP/crotonase-like_dom_sf"/>
</dbReference>
<dbReference type="OrthoDB" id="9812068at2"/>
<evidence type="ECO:0000256" key="4">
    <source>
        <dbReference type="ARBA" id="ARBA00022825"/>
    </source>
</evidence>
<dbReference type="PANTHER" id="PTHR32060">
    <property type="entry name" value="TAIL-SPECIFIC PROTEASE"/>
    <property type="match status" value="1"/>
</dbReference>
<dbReference type="PROSITE" id="PS50106">
    <property type="entry name" value="PDZ"/>
    <property type="match status" value="1"/>
</dbReference>
<comment type="similarity">
    <text evidence="1 5">Belongs to the peptidase S41A family.</text>
</comment>
<proteinExistence type="inferred from homology"/>
<dbReference type="STRING" id="573061.Clocel_1274"/>
<evidence type="ECO:0000256" key="3">
    <source>
        <dbReference type="ARBA" id="ARBA00022801"/>
    </source>
</evidence>
<dbReference type="Pfam" id="PF22694">
    <property type="entry name" value="CtpB_N-like"/>
    <property type="match status" value="1"/>
</dbReference>
<dbReference type="GO" id="GO:0006508">
    <property type="term" value="P:proteolysis"/>
    <property type="evidence" value="ECO:0007669"/>
    <property type="project" value="UniProtKB-KW"/>
</dbReference>
<dbReference type="SUPFAM" id="SSF50156">
    <property type="entry name" value="PDZ domain-like"/>
    <property type="match status" value="1"/>
</dbReference>
<dbReference type="PANTHER" id="PTHR32060:SF30">
    <property type="entry name" value="CARBOXY-TERMINAL PROCESSING PROTEASE CTPA"/>
    <property type="match status" value="1"/>
</dbReference>
<dbReference type="SUPFAM" id="SSF52096">
    <property type="entry name" value="ClpP/crotonase"/>
    <property type="match status" value="1"/>
</dbReference>
<keyword evidence="6" id="KW-0812">Transmembrane</keyword>
<dbReference type="InterPro" id="IPR055210">
    <property type="entry name" value="CtpA/B_N"/>
</dbReference>
<dbReference type="Gene3D" id="2.30.42.10">
    <property type="match status" value="1"/>
</dbReference>
<keyword evidence="6" id="KW-1133">Transmembrane helix</keyword>
<dbReference type="InterPro" id="IPR001478">
    <property type="entry name" value="PDZ"/>
</dbReference>
<dbReference type="eggNOG" id="COG0793">
    <property type="taxonomic scope" value="Bacteria"/>
</dbReference>
<dbReference type="InterPro" id="IPR041489">
    <property type="entry name" value="PDZ_6"/>
</dbReference>
<dbReference type="SMART" id="SM00245">
    <property type="entry name" value="TSPc"/>
    <property type="match status" value="1"/>
</dbReference>
<organism evidence="8 9">
    <name type="scientific">Clostridium cellulovorans (strain ATCC 35296 / DSM 3052 / OCM 3 / 743B)</name>
    <dbReference type="NCBI Taxonomy" id="573061"/>
    <lineage>
        <taxon>Bacteria</taxon>
        <taxon>Bacillati</taxon>
        <taxon>Bacillota</taxon>
        <taxon>Clostridia</taxon>
        <taxon>Eubacteriales</taxon>
        <taxon>Clostridiaceae</taxon>
        <taxon>Clostridium</taxon>
    </lineage>
</organism>
<dbReference type="InterPro" id="IPR005151">
    <property type="entry name" value="Tail-specific_protease"/>
</dbReference>
<feature type="transmembrane region" description="Helical" evidence="6">
    <location>
        <begin position="9"/>
        <end position="30"/>
    </location>
</feature>
<evidence type="ECO:0000313" key="9">
    <source>
        <dbReference type="Proteomes" id="UP000002730"/>
    </source>
</evidence>
<keyword evidence="9" id="KW-1185">Reference proteome</keyword>
<keyword evidence="3 5" id="KW-0378">Hydrolase</keyword>
<dbReference type="GO" id="GO:0007165">
    <property type="term" value="P:signal transduction"/>
    <property type="evidence" value="ECO:0007669"/>
    <property type="project" value="TreeGrafter"/>
</dbReference>
<name>D9SUX4_CLOC7</name>
<evidence type="ECO:0000313" key="8">
    <source>
        <dbReference type="EMBL" id="ADL51029.1"/>
    </source>
</evidence>
<sequence>MKNRKIKSLVIASLIITNMCTFLIAIYIPIKLPNGTVTLNGKDYKNYIDFQQLIKIKNIIDTRYAGDMDEEKMVEASIKAMTSALKDPYTTYMNKEEYKKFKEQTEGVYTGIGVTIAANEKDEIKILSVMEDSPAEKAGIKSEDILKEVNGITVTYTEKSQAIEILQKQNEDISVKIIRNGNEELNLTLRASRLERTVVTKEMLEDDIGYITLKEFDTNCSQTFKTYIKELSDQGMRGLIIDLRDNPGGLLSEVLKISDNFVEKGDIITYTVDKYDDKKEYKAEDSDVFNMPLVLLVNGGSASASEVFTGVIKDYGKGIIVGTTTFGKGIVQSIYETEGDTAIKITTSKYYTPNGINIHKIGIKPDVEVEYPKELMAKEYNRNEDPQFIKGLEILKTKIK</sequence>
<dbReference type="Pfam" id="PF17820">
    <property type="entry name" value="PDZ_6"/>
    <property type="match status" value="1"/>
</dbReference>
<dbReference type="GO" id="GO:0030288">
    <property type="term" value="C:outer membrane-bounded periplasmic space"/>
    <property type="evidence" value="ECO:0007669"/>
    <property type="project" value="TreeGrafter"/>
</dbReference>
<dbReference type="SMART" id="SM00228">
    <property type="entry name" value="PDZ"/>
    <property type="match status" value="1"/>
</dbReference>
<dbReference type="Gene3D" id="3.30.750.44">
    <property type="match status" value="1"/>
</dbReference>
<dbReference type="GO" id="GO:0004175">
    <property type="term" value="F:endopeptidase activity"/>
    <property type="evidence" value="ECO:0007669"/>
    <property type="project" value="TreeGrafter"/>
</dbReference>
<dbReference type="Gene3D" id="3.90.226.10">
    <property type="entry name" value="2-enoyl-CoA Hydratase, Chain A, domain 1"/>
    <property type="match status" value="1"/>
</dbReference>
<dbReference type="NCBIfam" id="TIGR00225">
    <property type="entry name" value="prc"/>
    <property type="match status" value="1"/>
</dbReference>
<dbReference type="InterPro" id="IPR004447">
    <property type="entry name" value="Peptidase_S41A"/>
</dbReference>
<protein>
    <submittedName>
        <fullName evidence="8">Carboxyl-terminal protease</fullName>
    </submittedName>
</protein>
<evidence type="ECO:0000256" key="6">
    <source>
        <dbReference type="SAM" id="Phobius"/>
    </source>
</evidence>
<evidence type="ECO:0000259" key="7">
    <source>
        <dbReference type="PROSITE" id="PS50106"/>
    </source>
</evidence>
<keyword evidence="6" id="KW-0472">Membrane</keyword>
<gene>
    <name evidence="8" type="ordered locus">Clocel_1274</name>
</gene>
<keyword evidence="2 5" id="KW-0645">Protease</keyword>
<evidence type="ECO:0000256" key="5">
    <source>
        <dbReference type="RuleBase" id="RU004404"/>
    </source>
</evidence>
<dbReference type="Pfam" id="PF03572">
    <property type="entry name" value="Peptidase_S41"/>
    <property type="match status" value="1"/>
</dbReference>
<dbReference type="HOGENOM" id="CLU_017295_3_2_9"/>